<evidence type="ECO:0000256" key="4">
    <source>
        <dbReference type="ARBA" id="ARBA00016274"/>
    </source>
</evidence>
<evidence type="ECO:0000256" key="2">
    <source>
        <dbReference type="ARBA" id="ARBA00008351"/>
    </source>
</evidence>
<keyword evidence="8" id="KW-1185">Reference proteome</keyword>
<dbReference type="Proteomes" id="UP001243009">
    <property type="component" value="Unassembled WGS sequence"/>
</dbReference>
<dbReference type="EMBL" id="JAUTWS010000014">
    <property type="protein sequence ID" value="MDO9709874.1"/>
    <property type="molecule type" value="Genomic_DNA"/>
</dbReference>
<dbReference type="HAMAP" id="MF_00529">
    <property type="entry name" value="NifW"/>
    <property type="match status" value="1"/>
</dbReference>
<organism evidence="7 8">
    <name type="scientific">Paracraurococcus lichenis</name>
    <dbReference type="NCBI Taxonomy" id="3064888"/>
    <lineage>
        <taxon>Bacteria</taxon>
        <taxon>Pseudomonadati</taxon>
        <taxon>Pseudomonadota</taxon>
        <taxon>Alphaproteobacteria</taxon>
        <taxon>Acetobacterales</taxon>
        <taxon>Roseomonadaceae</taxon>
        <taxon>Paracraurococcus</taxon>
    </lineage>
</organism>
<gene>
    <name evidence="6 7" type="primary">nifW</name>
    <name evidence="7" type="ORF">Q7A36_16090</name>
</gene>
<evidence type="ECO:0000313" key="8">
    <source>
        <dbReference type="Proteomes" id="UP001243009"/>
    </source>
</evidence>
<comment type="caution">
    <text evidence="7">The sequence shown here is derived from an EMBL/GenBank/DDBJ whole genome shotgun (WGS) entry which is preliminary data.</text>
</comment>
<reference evidence="7 8" key="1">
    <citation type="submission" date="2023-08" db="EMBL/GenBank/DDBJ databases">
        <title>The draft genome sequence of Paracraurococcus sp. LOR1-02.</title>
        <authorList>
            <person name="Kingkaew E."/>
            <person name="Tanasupawat S."/>
        </authorList>
    </citation>
    <scope>NUCLEOTIDE SEQUENCE [LARGE SCALE GENOMIC DNA]</scope>
    <source>
        <strain evidence="7 8">LOR1-02</strain>
    </source>
</reference>
<keyword evidence="5 6" id="KW-0535">Nitrogen fixation</keyword>
<proteinExistence type="inferred from homology"/>
<evidence type="ECO:0000313" key="7">
    <source>
        <dbReference type="EMBL" id="MDO9709874.1"/>
    </source>
</evidence>
<evidence type="ECO:0000256" key="6">
    <source>
        <dbReference type="HAMAP-Rule" id="MF_00529"/>
    </source>
</evidence>
<protein>
    <recommendedName>
        <fullName evidence="4 6">Nitrogenase-stabilizing/protective protein NifW</fullName>
    </recommendedName>
</protein>
<comment type="subunit">
    <text evidence="3 6">Homotrimer; associates with NifD.</text>
</comment>
<dbReference type="Pfam" id="PF03206">
    <property type="entry name" value="NifW"/>
    <property type="match status" value="1"/>
</dbReference>
<dbReference type="RefSeq" id="WP_305104741.1">
    <property type="nucleotide sequence ID" value="NZ_JAUTWS010000014.1"/>
</dbReference>
<accession>A0ABT9E150</accession>
<dbReference type="NCBIfam" id="NF002009">
    <property type="entry name" value="PRK00810.1"/>
    <property type="match status" value="1"/>
</dbReference>
<evidence type="ECO:0000256" key="3">
    <source>
        <dbReference type="ARBA" id="ARBA00011284"/>
    </source>
</evidence>
<sequence length="107" mass="12028">MSPILEDLGRVSAAEDFFTLLEVPFDQQVLNVARLHILRRMRDYLRGEALEGKPEEEARALVRAHLARAYADFVASSPIEQRVFKVHQDAVRPAGKAFVPLSSILEA</sequence>
<dbReference type="InterPro" id="IPR004893">
    <property type="entry name" value="NifW"/>
</dbReference>
<comment type="function">
    <text evidence="1 6">May protect the nitrogenase Fe-Mo protein from oxidative damage.</text>
</comment>
<comment type="similarity">
    <text evidence="2 6">Belongs to the NifW family.</text>
</comment>
<evidence type="ECO:0000256" key="5">
    <source>
        <dbReference type="ARBA" id="ARBA00023231"/>
    </source>
</evidence>
<name>A0ABT9E150_9PROT</name>
<dbReference type="PIRSF" id="PIRSF005790">
    <property type="entry name" value="NifW"/>
    <property type="match status" value="1"/>
</dbReference>
<evidence type="ECO:0000256" key="1">
    <source>
        <dbReference type="ARBA" id="ARBA00002247"/>
    </source>
</evidence>